<organism evidence="2 3">
    <name type="scientific">Callosobruchus maculatus</name>
    <name type="common">Southern cowpea weevil</name>
    <name type="synonym">Pulse bruchid</name>
    <dbReference type="NCBI Taxonomy" id="64391"/>
    <lineage>
        <taxon>Eukaryota</taxon>
        <taxon>Metazoa</taxon>
        <taxon>Ecdysozoa</taxon>
        <taxon>Arthropoda</taxon>
        <taxon>Hexapoda</taxon>
        <taxon>Insecta</taxon>
        <taxon>Pterygota</taxon>
        <taxon>Neoptera</taxon>
        <taxon>Endopterygota</taxon>
        <taxon>Coleoptera</taxon>
        <taxon>Polyphaga</taxon>
        <taxon>Cucujiformia</taxon>
        <taxon>Chrysomeloidea</taxon>
        <taxon>Chrysomelidae</taxon>
        <taxon>Bruchinae</taxon>
        <taxon>Bruchini</taxon>
        <taxon>Callosobruchus</taxon>
    </lineage>
</organism>
<feature type="non-terminal residue" evidence="2">
    <location>
        <position position="90"/>
    </location>
</feature>
<keyword evidence="1" id="KW-0472">Membrane</keyword>
<reference evidence="2 3" key="1">
    <citation type="submission" date="2019-01" db="EMBL/GenBank/DDBJ databases">
        <authorList>
            <person name="Sayadi A."/>
        </authorList>
    </citation>
    <scope>NUCLEOTIDE SEQUENCE [LARGE SCALE GENOMIC DNA]</scope>
</reference>
<evidence type="ECO:0000256" key="1">
    <source>
        <dbReference type="SAM" id="Phobius"/>
    </source>
</evidence>
<protein>
    <submittedName>
        <fullName evidence="2">Uncharacterized protein</fullName>
    </submittedName>
</protein>
<dbReference type="EMBL" id="CAACVG010004274">
    <property type="protein sequence ID" value="VEN38275.1"/>
    <property type="molecule type" value="Genomic_DNA"/>
</dbReference>
<sequence>MYPKMHPCSTPYGRRINSASMVILLVTTGVKCIMITGYRGNGMRFEIEVSPIYYFADMYLKMHPCSTPYGRTINSASMMILVVTVVIVYN</sequence>
<evidence type="ECO:0000313" key="2">
    <source>
        <dbReference type="EMBL" id="VEN38275.1"/>
    </source>
</evidence>
<dbReference type="AlphaFoldDB" id="A0A653BRV5"/>
<keyword evidence="1" id="KW-0812">Transmembrane</keyword>
<gene>
    <name evidence="2" type="ORF">CALMAC_LOCUS3221</name>
</gene>
<evidence type="ECO:0000313" key="3">
    <source>
        <dbReference type="Proteomes" id="UP000410492"/>
    </source>
</evidence>
<accession>A0A653BRV5</accession>
<name>A0A653BRV5_CALMS</name>
<keyword evidence="3" id="KW-1185">Reference proteome</keyword>
<keyword evidence="1" id="KW-1133">Transmembrane helix</keyword>
<proteinExistence type="predicted"/>
<feature type="transmembrane region" description="Helical" evidence="1">
    <location>
        <begin position="69"/>
        <end position="89"/>
    </location>
</feature>
<dbReference type="Proteomes" id="UP000410492">
    <property type="component" value="Unassembled WGS sequence"/>
</dbReference>
<feature type="transmembrane region" description="Helical" evidence="1">
    <location>
        <begin position="21"/>
        <end position="38"/>
    </location>
</feature>